<dbReference type="Proteomes" id="UP000239735">
    <property type="component" value="Unassembled WGS sequence"/>
</dbReference>
<accession>A0A2N9L3I6</accession>
<proteinExistence type="predicted"/>
<protein>
    <submittedName>
        <fullName evidence="1">Uncharacterized protein</fullName>
    </submittedName>
</protein>
<evidence type="ECO:0000313" key="1">
    <source>
        <dbReference type="EMBL" id="SPE17887.1"/>
    </source>
</evidence>
<dbReference type="OrthoDB" id="122830at2"/>
<gene>
    <name evidence="1" type="ORF">SBA5_1150003</name>
</gene>
<dbReference type="AlphaFoldDB" id="A0A2N9L3I6"/>
<sequence>MKKPVPHDKYFLRSLHQEIDLFDRKLAYLEKYGQYDSIADRKEAESKLITKRASLAQTAVQLAAEGVEFNPADLPRSFRASEHAS</sequence>
<name>A0A2N9L3I6_9BACT</name>
<dbReference type="EMBL" id="OKRB01000019">
    <property type="protein sequence ID" value="SPE17887.1"/>
    <property type="molecule type" value="Genomic_DNA"/>
</dbReference>
<reference evidence="2" key="1">
    <citation type="submission" date="2018-02" db="EMBL/GenBank/DDBJ databases">
        <authorList>
            <person name="Hausmann B."/>
        </authorList>
    </citation>
    <scope>NUCLEOTIDE SEQUENCE [LARGE SCALE GENOMIC DNA]</scope>
    <source>
        <strain evidence="2">Peat soil MAG SbA5</strain>
    </source>
</reference>
<evidence type="ECO:0000313" key="2">
    <source>
        <dbReference type="Proteomes" id="UP000239735"/>
    </source>
</evidence>
<organism evidence="1 2">
    <name type="scientific">Candidatus Sulfuritelmatomonas gaucii</name>
    <dbReference type="NCBI Taxonomy" id="2043161"/>
    <lineage>
        <taxon>Bacteria</taxon>
        <taxon>Pseudomonadati</taxon>
        <taxon>Acidobacteriota</taxon>
        <taxon>Terriglobia</taxon>
        <taxon>Terriglobales</taxon>
        <taxon>Acidobacteriaceae</taxon>
        <taxon>Candidatus Sulfuritelmatomonas</taxon>
    </lineage>
</organism>